<keyword evidence="3" id="KW-1185">Reference proteome</keyword>
<dbReference type="InterPro" id="IPR001242">
    <property type="entry name" value="Condensation_dom"/>
</dbReference>
<evidence type="ECO:0000313" key="3">
    <source>
        <dbReference type="Proteomes" id="UP000198327"/>
    </source>
</evidence>
<sequence length="123" mass="14077">MVRVAGDDVALLSAQKGVWFSDLISPESMAFNIGEYLDVHMTIDKDLLEESIRKTVGEAEVLRTRFEIDGENVRQVIDLERPITVEYVDLSGESSPQVSAERWMLERISTEQLYRREYAVNLP</sequence>
<gene>
    <name evidence="2" type="ORF">SAMN05421642_1103</name>
</gene>
<dbReference type="InterPro" id="IPR023213">
    <property type="entry name" value="CAT-like_dom_sf"/>
</dbReference>
<proteinExistence type="predicted"/>
<evidence type="ECO:0000259" key="1">
    <source>
        <dbReference type="Pfam" id="PF00668"/>
    </source>
</evidence>
<dbReference type="Pfam" id="PF00668">
    <property type="entry name" value="Condensation"/>
    <property type="match status" value="1"/>
</dbReference>
<evidence type="ECO:0000313" key="2">
    <source>
        <dbReference type="EMBL" id="SNT14354.1"/>
    </source>
</evidence>
<accession>A0A239KB57</accession>
<dbReference type="GO" id="GO:0008610">
    <property type="term" value="P:lipid biosynthetic process"/>
    <property type="evidence" value="ECO:0007669"/>
    <property type="project" value="UniProtKB-ARBA"/>
</dbReference>
<protein>
    <submittedName>
        <fullName evidence="2">Condensation domain-containing protein</fullName>
    </submittedName>
</protein>
<dbReference type="RefSeq" id="WP_176444343.1">
    <property type="nucleotide sequence ID" value="NZ_FZOW01000010.1"/>
</dbReference>
<dbReference type="SUPFAM" id="SSF52777">
    <property type="entry name" value="CoA-dependent acyltransferases"/>
    <property type="match status" value="1"/>
</dbReference>
<dbReference type="EMBL" id="FZOW01000010">
    <property type="protein sequence ID" value="SNT14354.1"/>
    <property type="molecule type" value="Genomic_DNA"/>
</dbReference>
<dbReference type="AlphaFoldDB" id="A0A239KB57"/>
<dbReference type="Gene3D" id="3.30.559.10">
    <property type="entry name" value="Chloramphenicol acetyltransferase-like domain"/>
    <property type="match status" value="1"/>
</dbReference>
<dbReference type="GO" id="GO:0003824">
    <property type="term" value="F:catalytic activity"/>
    <property type="evidence" value="ECO:0007669"/>
    <property type="project" value="InterPro"/>
</dbReference>
<name>A0A239KB57_9NOCA</name>
<reference evidence="3" key="1">
    <citation type="submission" date="2017-06" db="EMBL/GenBank/DDBJ databases">
        <authorList>
            <person name="Varghese N."/>
            <person name="Submissions S."/>
        </authorList>
    </citation>
    <scope>NUCLEOTIDE SEQUENCE [LARGE SCALE GENOMIC DNA]</scope>
    <source>
        <strain evidence="3">JCM 23211</strain>
    </source>
</reference>
<dbReference type="Proteomes" id="UP000198327">
    <property type="component" value="Unassembled WGS sequence"/>
</dbReference>
<organism evidence="2 3">
    <name type="scientific">Rhodococcoides kyotonense</name>
    <dbReference type="NCBI Taxonomy" id="398843"/>
    <lineage>
        <taxon>Bacteria</taxon>
        <taxon>Bacillati</taxon>
        <taxon>Actinomycetota</taxon>
        <taxon>Actinomycetes</taxon>
        <taxon>Mycobacteriales</taxon>
        <taxon>Nocardiaceae</taxon>
        <taxon>Rhodococcoides</taxon>
    </lineage>
</organism>
<feature type="domain" description="Condensation" evidence="1">
    <location>
        <begin position="7"/>
        <end position="106"/>
    </location>
</feature>